<evidence type="ECO:0000256" key="8">
    <source>
        <dbReference type="SAM" id="Coils"/>
    </source>
</evidence>
<dbReference type="PANTHER" id="PTHR15504">
    <property type="entry name" value="NASOPHARYNGEAL EPITHELIUM SPECIFIC PROTEIN 1"/>
    <property type="match status" value="1"/>
</dbReference>
<evidence type="ECO:0000256" key="4">
    <source>
        <dbReference type="ARBA" id="ARBA00023069"/>
    </source>
</evidence>
<evidence type="ECO:0000256" key="5">
    <source>
        <dbReference type="ARBA" id="ARBA00023273"/>
    </source>
</evidence>
<keyword evidence="3 8" id="KW-0175">Coiled coil</keyword>
<proteinExistence type="inferred from homology"/>
<evidence type="ECO:0000313" key="12">
    <source>
        <dbReference type="EMBL" id="SZX77590.1"/>
    </source>
</evidence>
<feature type="compositionally biased region" description="Basic and acidic residues" evidence="9">
    <location>
        <begin position="105"/>
        <end position="117"/>
    </location>
</feature>
<dbReference type="GO" id="GO:0031514">
    <property type="term" value="C:motile cilium"/>
    <property type="evidence" value="ECO:0007669"/>
    <property type="project" value="UniProtKB-SubCell"/>
</dbReference>
<dbReference type="EMBL" id="FNXT01000851">
    <property type="protein sequence ID" value="SZX68311.1"/>
    <property type="molecule type" value="Genomic_DNA"/>
</dbReference>
<dbReference type="Proteomes" id="UP000256970">
    <property type="component" value="Unassembled WGS sequence"/>
</dbReference>
<dbReference type="PANTHER" id="PTHR15504:SF0">
    <property type="entry name" value="CILIA- AND FLAGELLA-ASSOCIATED PROTEIN 45"/>
    <property type="match status" value="1"/>
</dbReference>
<evidence type="ECO:0000313" key="13">
    <source>
        <dbReference type="Proteomes" id="UP000256970"/>
    </source>
</evidence>
<feature type="coiled-coil region" evidence="8">
    <location>
        <begin position="288"/>
        <end position="368"/>
    </location>
</feature>
<keyword evidence="5" id="KW-0966">Cell projection</keyword>
<feature type="compositionally biased region" description="Polar residues" evidence="9">
    <location>
        <begin position="1"/>
        <end position="22"/>
    </location>
</feature>
<evidence type="ECO:0000256" key="2">
    <source>
        <dbReference type="ARBA" id="ARBA00022846"/>
    </source>
</evidence>
<protein>
    <recommendedName>
        <fullName evidence="7">Cilia- and flagella-associated protein 45</fullName>
    </recommendedName>
</protein>
<evidence type="ECO:0000259" key="10">
    <source>
        <dbReference type="Pfam" id="PF13868"/>
    </source>
</evidence>
<keyword evidence="13" id="KW-1185">Reference proteome</keyword>
<dbReference type="AlphaFoldDB" id="A0A383WJE7"/>
<feature type="compositionally biased region" description="Polar residues" evidence="9">
    <location>
        <begin position="36"/>
        <end position="54"/>
    </location>
</feature>
<evidence type="ECO:0000256" key="9">
    <source>
        <dbReference type="SAM" id="MobiDB-lite"/>
    </source>
</evidence>
<feature type="domain" description="Trichohyalin-plectin-homology" evidence="10">
    <location>
        <begin position="160"/>
        <end position="508"/>
    </location>
</feature>
<dbReference type="InterPro" id="IPR033253">
    <property type="entry name" value="CFAP45"/>
</dbReference>
<sequence>MGRAGSNASLGSARSNKSSTYRTVARDSYVDDSLFGNKSPSPSKDVKQQPQSPGATAKATKSMYRSALVKAERRPEVVTLTEADLQRMLADAPIMTAEQVSSMRHAAEERKEAERAAAKARKEKMLRLEEEARKQAPPTESQVVRAQVDNATLSRAHQLLEEEKDEVKHMNQMVQYAKCVAVRDKQMQEKMSAMLAEEEEQKRLDLMMEIERLRALEAYQARDVQRREEQARSAAILQEQLAERQRQRLREEEMRDQERMAMARELERLQHEEAAAAAAKKARAAALMEEVAASNAEQIERKKQLEQQEWEEEMRIAEYIRRKDAREQALAAEKEAIAREKEMEVARLRAMQEKQADHQSEQDELRARRYQEAKEREWRAKERAAAERQAAMMADLAAAREAQMRSKLVAQATMAQVEQTEFMRVLTVNQEKEEQQRSQAAAQHQISEAYKRDLLGQIQAHAEAKRAERASYLEEGNKIRQVQQQEKASLEEIKARKLQELACSGVPEKYQAELARMRIKSAK</sequence>
<dbReference type="EMBL" id="FNXT01001291">
    <property type="protein sequence ID" value="SZX77590.1"/>
    <property type="molecule type" value="Genomic_DNA"/>
</dbReference>
<keyword evidence="4" id="KW-0969">Cilium</keyword>
<dbReference type="InterPro" id="IPR043597">
    <property type="entry name" value="TPH_dom"/>
</dbReference>
<keyword evidence="2" id="KW-0282">Flagellum</keyword>
<dbReference type="STRING" id="3088.A0A383WJE7"/>
<evidence type="ECO:0000256" key="7">
    <source>
        <dbReference type="ARBA" id="ARBA00034142"/>
    </source>
</evidence>
<comment type="similarity">
    <text evidence="6">Belongs to the CFAP45 family.</text>
</comment>
<evidence type="ECO:0000256" key="1">
    <source>
        <dbReference type="ARBA" id="ARBA00004230"/>
    </source>
</evidence>
<feature type="region of interest" description="Disordered" evidence="9">
    <location>
        <begin position="1"/>
        <end position="75"/>
    </location>
</feature>
<evidence type="ECO:0000313" key="11">
    <source>
        <dbReference type="EMBL" id="SZX68311.1"/>
    </source>
</evidence>
<feature type="region of interest" description="Disordered" evidence="9">
    <location>
        <begin position="100"/>
        <end position="122"/>
    </location>
</feature>
<dbReference type="Pfam" id="PF13868">
    <property type="entry name" value="TPH"/>
    <property type="match status" value="1"/>
</dbReference>
<evidence type="ECO:0000256" key="3">
    <source>
        <dbReference type="ARBA" id="ARBA00023054"/>
    </source>
</evidence>
<evidence type="ECO:0000256" key="6">
    <source>
        <dbReference type="ARBA" id="ARBA00034116"/>
    </source>
</evidence>
<reference evidence="12 13" key="1">
    <citation type="submission" date="2016-10" db="EMBL/GenBank/DDBJ databases">
        <authorList>
            <person name="Cai Z."/>
        </authorList>
    </citation>
    <scope>NUCLEOTIDE SEQUENCE [LARGE SCALE GENOMIC DNA]</scope>
</reference>
<organism evidence="12 13">
    <name type="scientific">Tetradesmus obliquus</name>
    <name type="common">Green alga</name>
    <name type="synonym">Acutodesmus obliquus</name>
    <dbReference type="NCBI Taxonomy" id="3088"/>
    <lineage>
        <taxon>Eukaryota</taxon>
        <taxon>Viridiplantae</taxon>
        <taxon>Chlorophyta</taxon>
        <taxon>core chlorophytes</taxon>
        <taxon>Chlorophyceae</taxon>
        <taxon>CS clade</taxon>
        <taxon>Sphaeropleales</taxon>
        <taxon>Scenedesmaceae</taxon>
        <taxon>Tetradesmus</taxon>
    </lineage>
</organism>
<accession>A0A383WJE7</accession>
<comment type="subcellular location">
    <subcellularLocation>
        <location evidence="1">Cell projection</location>
        <location evidence="1">Cilium</location>
        <location evidence="1">Flagellum</location>
    </subcellularLocation>
</comment>
<gene>
    <name evidence="12" type="ORF">BQ4739_LOCUS17944</name>
    <name evidence="11" type="ORF">BQ4739_LOCUS8672</name>
</gene>
<name>A0A383WJE7_TETOB</name>